<dbReference type="SMART" id="SM01043">
    <property type="entry name" value="BTAD"/>
    <property type="match status" value="1"/>
</dbReference>
<sequence length="615" mass="65491">MTSIEIDMLGELDVRVAGTPVLIPRGKQQLLLAALALRAGRFVSTEGLIDSVWGEDPPDTARTTLRGYIKRLRSALACAGEPVIEAASGGYRLVVGEDGTDLGRFRERRRDAADKEGAAELCALQGALELWRGRPLDGLDRMPWVEQEAEVLDEEYLQTAERIADLLLELGDAERAVVRLRPLVRTHPYRECLWARLLTALHEAGRTADALLKYDQVRRMLADRLGVEPSANLRAVHERLLQEDLRAGACAGARTEPRIDPGHTASQATAPAGPTGPGLDRTPAPDRPRERSAARALPGRERHTDVLDGLVGSGRGRLVVVDGPAGVGKTALVDHWAAQARTEFPGGLLRVDLRGFHVEPPLSAAEALTDLLVQTGAEPADLPTGDRAALGALLRARTAAHRTLVVLDNARDAAQVRPLLPGAAGVAVVTSQNQLRGLVVGDGAARMTVPPLNAREGAEVLRSLVGEAGAAVDTGELAALYELVDLCDGLPLALRIAAEELCRVPGAGVARLVGMLGAERTRLEHLDTGDEATGMRAVLTRAHAHLTPAEAELLRVLAVGGKLEFDVDDVVRLTGRDRGGARAAMRGLVSVNLVAECAPDHYRLGDLQRLAAAGR</sequence>
<dbReference type="GO" id="GO:0003677">
    <property type="term" value="F:DNA binding"/>
    <property type="evidence" value="ECO:0007669"/>
    <property type="project" value="UniProtKB-UniRule"/>
</dbReference>
<keyword evidence="3 5" id="KW-0238">DNA-binding</keyword>
<dbReference type="Gene3D" id="1.25.40.10">
    <property type="entry name" value="Tetratricopeptide repeat domain"/>
    <property type="match status" value="1"/>
</dbReference>
<dbReference type="PRINTS" id="PR00364">
    <property type="entry name" value="DISEASERSIST"/>
</dbReference>
<keyword evidence="4" id="KW-0804">Transcription</keyword>
<dbReference type="PROSITE" id="PS51755">
    <property type="entry name" value="OMPR_PHOB"/>
    <property type="match status" value="1"/>
</dbReference>
<evidence type="ECO:0000313" key="9">
    <source>
        <dbReference type="Proteomes" id="UP000317303"/>
    </source>
</evidence>
<dbReference type="Gene3D" id="1.10.10.10">
    <property type="entry name" value="Winged helix-like DNA-binding domain superfamily/Winged helix DNA-binding domain"/>
    <property type="match status" value="1"/>
</dbReference>
<dbReference type="InterPro" id="IPR011990">
    <property type="entry name" value="TPR-like_helical_dom_sf"/>
</dbReference>
<keyword evidence="9" id="KW-1185">Reference proteome</keyword>
<dbReference type="SMART" id="SM00862">
    <property type="entry name" value="Trans_reg_C"/>
    <property type="match status" value="1"/>
</dbReference>
<dbReference type="PANTHER" id="PTHR35807:SF1">
    <property type="entry name" value="TRANSCRIPTIONAL REGULATOR REDD"/>
    <property type="match status" value="1"/>
</dbReference>
<feature type="DNA-binding region" description="OmpR/PhoB-type" evidence="5">
    <location>
        <begin position="1"/>
        <end position="95"/>
    </location>
</feature>
<dbReference type="SUPFAM" id="SSF48452">
    <property type="entry name" value="TPR-like"/>
    <property type="match status" value="1"/>
</dbReference>
<dbReference type="AlphaFoldDB" id="A0A660CCG5"/>
<dbReference type="SUPFAM" id="SSF52540">
    <property type="entry name" value="P-loop containing nucleoside triphosphate hydrolases"/>
    <property type="match status" value="1"/>
</dbReference>
<dbReference type="GO" id="GO:0000160">
    <property type="term" value="P:phosphorelay signal transduction system"/>
    <property type="evidence" value="ECO:0007669"/>
    <property type="project" value="InterPro"/>
</dbReference>
<evidence type="ECO:0000259" key="7">
    <source>
        <dbReference type="PROSITE" id="PS51755"/>
    </source>
</evidence>
<proteinExistence type="inferred from homology"/>
<dbReference type="OrthoDB" id="3697347at2"/>
<evidence type="ECO:0000256" key="4">
    <source>
        <dbReference type="ARBA" id="ARBA00023163"/>
    </source>
</evidence>
<dbReference type="InterPro" id="IPR041664">
    <property type="entry name" value="AAA_16"/>
</dbReference>
<dbReference type="Pfam" id="PF03704">
    <property type="entry name" value="BTAD"/>
    <property type="match status" value="1"/>
</dbReference>
<dbReference type="InterPro" id="IPR027417">
    <property type="entry name" value="P-loop_NTPase"/>
</dbReference>
<evidence type="ECO:0000256" key="6">
    <source>
        <dbReference type="SAM" id="MobiDB-lite"/>
    </source>
</evidence>
<feature type="domain" description="OmpR/PhoB-type" evidence="7">
    <location>
        <begin position="1"/>
        <end position="95"/>
    </location>
</feature>
<reference evidence="8 9" key="1">
    <citation type="submission" date="2019-07" db="EMBL/GenBank/DDBJ databases">
        <title>R&amp;d 2014.</title>
        <authorList>
            <person name="Klenk H.-P."/>
        </authorList>
    </citation>
    <scope>NUCLEOTIDE SEQUENCE [LARGE SCALE GENOMIC DNA]</scope>
    <source>
        <strain evidence="8 9">DSM 43194</strain>
    </source>
</reference>
<dbReference type="EMBL" id="VLJV01000001">
    <property type="protein sequence ID" value="TWH18515.1"/>
    <property type="molecule type" value="Genomic_DNA"/>
</dbReference>
<dbReference type="RefSeq" id="WP_145600282.1">
    <property type="nucleotide sequence ID" value="NZ_JOIJ01000008.1"/>
</dbReference>
<evidence type="ECO:0000256" key="2">
    <source>
        <dbReference type="ARBA" id="ARBA00023015"/>
    </source>
</evidence>
<dbReference type="InterPro" id="IPR005158">
    <property type="entry name" value="BTAD"/>
</dbReference>
<evidence type="ECO:0000313" key="8">
    <source>
        <dbReference type="EMBL" id="TWH18515.1"/>
    </source>
</evidence>
<comment type="caution">
    <text evidence="8">The sequence shown here is derived from an EMBL/GenBank/DDBJ whole genome shotgun (WGS) entry which is preliminary data.</text>
</comment>
<comment type="similarity">
    <text evidence="1">Belongs to the AfsR/DnrI/RedD regulatory family.</text>
</comment>
<dbReference type="Gene3D" id="3.40.50.300">
    <property type="entry name" value="P-loop containing nucleotide triphosphate hydrolases"/>
    <property type="match status" value="1"/>
</dbReference>
<accession>A0A660CCG5</accession>
<dbReference type="InterPro" id="IPR051677">
    <property type="entry name" value="AfsR-DnrI-RedD_regulator"/>
</dbReference>
<feature type="region of interest" description="Disordered" evidence="6">
    <location>
        <begin position="254"/>
        <end position="308"/>
    </location>
</feature>
<dbReference type="GO" id="GO:0006355">
    <property type="term" value="P:regulation of DNA-templated transcription"/>
    <property type="evidence" value="ECO:0007669"/>
    <property type="project" value="InterPro"/>
</dbReference>
<name>A0A660CCG5_9PSEU</name>
<evidence type="ECO:0000256" key="5">
    <source>
        <dbReference type="PROSITE-ProRule" id="PRU01091"/>
    </source>
</evidence>
<dbReference type="Pfam" id="PF00486">
    <property type="entry name" value="Trans_reg_C"/>
    <property type="match status" value="1"/>
</dbReference>
<dbReference type="InterPro" id="IPR016032">
    <property type="entry name" value="Sig_transdc_resp-reg_C-effctor"/>
</dbReference>
<dbReference type="InterPro" id="IPR036388">
    <property type="entry name" value="WH-like_DNA-bd_sf"/>
</dbReference>
<dbReference type="PANTHER" id="PTHR35807">
    <property type="entry name" value="TRANSCRIPTIONAL REGULATOR REDD-RELATED"/>
    <property type="match status" value="1"/>
</dbReference>
<gene>
    <name evidence="8" type="ORF">JD82_00333</name>
</gene>
<feature type="compositionally biased region" description="Basic and acidic residues" evidence="6">
    <location>
        <begin position="283"/>
        <end position="306"/>
    </location>
</feature>
<evidence type="ECO:0000256" key="3">
    <source>
        <dbReference type="ARBA" id="ARBA00023125"/>
    </source>
</evidence>
<dbReference type="Proteomes" id="UP000317303">
    <property type="component" value="Unassembled WGS sequence"/>
</dbReference>
<dbReference type="Pfam" id="PF13191">
    <property type="entry name" value="AAA_16"/>
    <property type="match status" value="1"/>
</dbReference>
<dbReference type="SUPFAM" id="SSF46894">
    <property type="entry name" value="C-terminal effector domain of the bipartite response regulators"/>
    <property type="match status" value="1"/>
</dbReference>
<dbReference type="InterPro" id="IPR001867">
    <property type="entry name" value="OmpR/PhoB-type_DNA-bd"/>
</dbReference>
<protein>
    <submittedName>
        <fullName evidence="8">DNA-binding SARP family transcriptional activator</fullName>
    </submittedName>
</protein>
<dbReference type="CDD" id="cd15831">
    <property type="entry name" value="BTAD"/>
    <property type="match status" value="1"/>
</dbReference>
<evidence type="ECO:0000256" key="1">
    <source>
        <dbReference type="ARBA" id="ARBA00005820"/>
    </source>
</evidence>
<organism evidence="8 9">
    <name type="scientific">Prauserella rugosa</name>
    <dbReference type="NCBI Taxonomy" id="43354"/>
    <lineage>
        <taxon>Bacteria</taxon>
        <taxon>Bacillati</taxon>
        <taxon>Actinomycetota</taxon>
        <taxon>Actinomycetes</taxon>
        <taxon>Pseudonocardiales</taxon>
        <taxon>Pseudonocardiaceae</taxon>
        <taxon>Prauserella</taxon>
    </lineage>
</organism>
<keyword evidence="2" id="KW-0805">Transcription regulation</keyword>